<accession>A0A8H4LLW1</accession>
<protein>
    <recommendedName>
        <fullName evidence="4">Arylsulfotransferase</fullName>
    </recommendedName>
</protein>
<dbReference type="InterPro" id="IPR039535">
    <property type="entry name" value="ASST-like"/>
</dbReference>
<dbReference type="PANTHER" id="PTHR35340:SF5">
    <property type="entry name" value="ASST-DOMAIN-CONTAINING PROTEIN"/>
    <property type="match status" value="1"/>
</dbReference>
<dbReference type="EMBL" id="JAADYS010000274">
    <property type="protein sequence ID" value="KAF4470900.1"/>
    <property type="molecule type" value="Genomic_DNA"/>
</dbReference>
<keyword evidence="3" id="KW-1185">Reference proteome</keyword>
<keyword evidence="1" id="KW-0472">Membrane</keyword>
<dbReference type="AlphaFoldDB" id="A0A8H4LLW1"/>
<comment type="caution">
    <text evidence="2">The sequence shown here is derived from an EMBL/GenBank/DDBJ whole genome shotgun (WGS) entry which is preliminary data.</text>
</comment>
<dbReference type="OrthoDB" id="5427350at2759"/>
<feature type="transmembrane region" description="Helical" evidence="1">
    <location>
        <begin position="537"/>
        <end position="557"/>
    </location>
</feature>
<sequence>MHFPKVSFYLRIQAALILALCSQGTLFPLVSASSVASTSNDKLSASWYDWGWYGAYPRKIYESFGAQSPRPALVRTDERCDTGYTFVEPRGVYVETPGPVILDNAGNLVWMETRWGQAMDLKVQSFDGKDYITFWHGTDNGTFGEGYYLMLDESYEVFKKIVPIGDFTGDLHEFRITDEGTALMTIYKRKSANLSIYGIEDGWIFDSIFQEIDLNTDELVFEWRASDHFPISRTVAPINGQGETAKHAFDFFHINSVDKDDTGNYLISSRYFCNVAAISGEDGSVLWQLGGRNNSFEDLSGGAATNFSWNHHAAWVDNKTLTLFDNGSNGEQKDAKHSRGLMISLDTDAMTATLEQEYIPPQKILAGSQGSVQVLPNGNVLVGWGHVPAFTEFTRDGEVLCDTHIGPVNLDHFGWAKNYRTFKYPWVGRPNTLPDIAMRPKKNALFVSWNGATEVASWQVQSAPDSSSKNFREHGSAKKTTFETKLTIPSNSDGYIRVAALDKEGNVLTHSPAVSKHENTITELLDAPSRGAMMEPFQIFCLSLFGAVIGFFMVYYFRSTLRCGVNRVLRRGASFKYQLLPTSA</sequence>
<dbReference type="PANTHER" id="PTHR35340">
    <property type="entry name" value="PQQ ENZYME REPEAT PROTEIN-RELATED"/>
    <property type="match status" value="1"/>
</dbReference>
<proteinExistence type="predicted"/>
<dbReference type="Pfam" id="PF14269">
    <property type="entry name" value="Arylsulfotran_2"/>
    <property type="match status" value="1"/>
</dbReference>
<evidence type="ECO:0000313" key="2">
    <source>
        <dbReference type="EMBL" id="KAF4470900.1"/>
    </source>
</evidence>
<reference evidence="2 3" key="1">
    <citation type="submission" date="2020-01" db="EMBL/GenBank/DDBJ databases">
        <title>Identification and distribution of gene clusters putatively required for synthesis of sphingolipid metabolism inhibitors in phylogenetically diverse species of the filamentous fungus Fusarium.</title>
        <authorList>
            <person name="Kim H.-S."/>
            <person name="Busman M."/>
            <person name="Brown D.W."/>
            <person name="Divon H."/>
            <person name="Uhlig S."/>
            <person name="Proctor R.H."/>
        </authorList>
    </citation>
    <scope>NUCLEOTIDE SEQUENCE [LARGE SCALE GENOMIC DNA]</scope>
    <source>
        <strain evidence="2 3">NRRL 20459</strain>
    </source>
</reference>
<evidence type="ECO:0000313" key="3">
    <source>
        <dbReference type="Proteomes" id="UP000554235"/>
    </source>
</evidence>
<keyword evidence="1" id="KW-1133">Transmembrane helix</keyword>
<evidence type="ECO:0008006" key="4">
    <source>
        <dbReference type="Google" id="ProtNLM"/>
    </source>
</evidence>
<dbReference type="Proteomes" id="UP000554235">
    <property type="component" value="Unassembled WGS sequence"/>
</dbReference>
<keyword evidence="1" id="KW-0812">Transmembrane</keyword>
<organism evidence="2 3">
    <name type="scientific">Fusarium albosuccineum</name>
    <dbReference type="NCBI Taxonomy" id="1237068"/>
    <lineage>
        <taxon>Eukaryota</taxon>
        <taxon>Fungi</taxon>
        <taxon>Dikarya</taxon>
        <taxon>Ascomycota</taxon>
        <taxon>Pezizomycotina</taxon>
        <taxon>Sordariomycetes</taxon>
        <taxon>Hypocreomycetidae</taxon>
        <taxon>Hypocreales</taxon>
        <taxon>Nectriaceae</taxon>
        <taxon>Fusarium</taxon>
        <taxon>Fusarium decemcellulare species complex</taxon>
    </lineage>
</organism>
<name>A0A8H4LLW1_9HYPO</name>
<gene>
    <name evidence="2" type="ORF">FALBO_2180</name>
</gene>
<dbReference type="InterPro" id="IPR053143">
    <property type="entry name" value="Arylsulfate_ST"/>
</dbReference>
<evidence type="ECO:0000256" key="1">
    <source>
        <dbReference type="SAM" id="Phobius"/>
    </source>
</evidence>